<dbReference type="InterPro" id="IPR016169">
    <property type="entry name" value="FAD-bd_PCMH_sub2"/>
</dbReference>
<dbReference type="PANTHER" id="PTHR42973">
    <property type="entry name" value="BINDING OXIDOREDUCTASE, PUTATIVE (AFU_ORTHOLOGUE AFUA_1G17690)-RELATED"/>
    <property type="match status" value="1"/>
</dbReference>
<keyword evidence="3" id="KW-0285">Flavoprotein</keyword>
<dbReference type="SUPFAM" id="SSF56176">
    <property type="entry name" value="FAD-binding/transporter-associated domain-like"/>
    <property type="match status" value="1"/>
</dbReference>
<comment type="similarity">
    <text evidence="2">Belongs to the oxygen-dependent FAD-linked oxidoreductase family.</text>
</comment>
<dbReference type="Proteomes" id="UP000217895">
    <property type="component" value="Chromosome"/>
</dbReference>
<dbReference type="InterPro" id="IPR006094">
    <property type="entry name" value="Oxid_FAD_bind_N"/>
</dbReference>
<reference evidence="7 8" key="1">
    <citation type="submission" date="2017-06" db="EMBL/GenBank/DDBJ databases">
        <title>Genome sequencing of cyanobaciteial culture collection at National Institute for Environmental Studies (NIES).</title>
        <authorList>
            <person name="Hirose Y."/>
            <person name="Shimura Y."/>
            <person name="Fujisawa T."/>
            <person name="Nakamura Y."/>
            <person name="Kawachi M."/>
        </authorList>
    </citation>
    <scope>NUCLEOTIDE SEQUENCE [LARGE SCALE GENOMIC DNA]</scope>
    <source>
        <strain evidence="7 8">NIES-2135</strain>
    </source>
</reference>
<protein>
    <submittedName>
        <fullName evidence="7">FAD-binding protein</fullName>
    </submittedName>
</protein>
<dbReference type="InterPro" id="IPR016166">
    <property type="entry name" value="FAD-bd_PCMH"/>
</dbReference>
<evidence type="ECO:0000256" key="4">
    <source>
        <dbReference type="ARBA" id="ARBA00022827"/>
    </source>
</evidence>
<feature type="domain" description="FAD-binding PCMH-type" evidence="6">
    <location>
        <begin position="27"/>
        <end position="198"/>
    </location>
</feature>
<dbReference type="InterPro" id="IPR050416">
    <property type="entry name" value="FAD-linked_Oxidoreductase"/>
</dbReference>
<dbReference type="GO" id="GO:0016491">
    <property type="term" value="F:oxidoreductase activity"/>
    <property type="evidence" value="ECO:0007669"/>
    <property type="project" value="UniProtKB-KW"/>
</dbReference>
<dbReference type="PANTHER" id="PTHR42973:SF39">
    <property type="entry name" value="FAD-BINDING PCMH-TYPE DOMAIN-CONTAINING PROTEIN"/>
    <property type="match status" value="1"/>
</dbReference>
<dbReference type="Gene3D" id="3.30.465.10">
    <property type="match status" value="1"/>
</dbReference>
<evidence type="ECO:0000256" key="2">
    <source>
        <dbReference type="ARBA" id="ARBA00005466"/>
    </source>
</evidence>
<evidence type="ECO:0000313" key="7">
    <source>
        <dbReference type="EMBL" id="BAY55336.1"/>
    </source>
</evidence>
<dbReference type="InterPro" id="IPR016167">
    <property type="entry name" value="FAD-bd_PCMH_sub1"/>
</dbReference>
<evidence type="ECO:0000313" key="8">
    <source>
        <dbReference type="Proteomes" id="UP000217895"/>
    </source>
</evidence>
<organism evidence="7 8">
    <name type="scientific">Leptolyngbya boryana NIES-2135</name>
    <dbReference type="NCBI Taxonomy" id="1973484"/>
    <lineage>
        <taxon>Bacteria</taxon>
        <taxon>Bacillati</taxon>
        <taxon>Cyanobacteriota</taxon>
        <taxon>Cyanophyceae</taxon>
        <taxon>Leptolyngbyales</taxon>
        <taxon>Leptolyngbyaceae</taxon>
        <taxon>Leptolyngbya group</taxon>
        <taxon>Leptolyngbya</taxon>
    </lineage>
</organism>
<evidence type="ECO:0000259" key="6">
    <source>
        <dbReference type="PROSITE" id="PS51387"/>
    </source>
</evidence>
<dbReference type="Pfam" id="PF08031">
    <property type="entry name" value="BBE"/>
    <property type="match status" value="1"/>
</dbReference>
<dbReference type="Gene3D" id="3.30.43.10">
    <property type="entry name" value="Uridine Diphospho-n-acetylenolpyruvylglucosamine Reductase, domain 2"/>
    <property type="match status" value="1"/>
</dbReference>
<dbReference type="InterPro" id="IPR036318">
    <property type="entry name" value="FAD-bd_PCMH-like_sf"/>
</dbReference>
<keyword evidence="8" id="KW-1185">Reference proteome</keyword>
<dbReference type="EMBL" id="AP018203">
    <property type="protein sequence ID" value="BAY55336.1"/>
    <property type="molecule type" value="Genomic_DNA"/>
</dbReference>
<accession>A0A1Z4JF17</accession>
<dbReference type="InterPro" id="IPR012951">
    <property type="entry name" value="BBE"/>
</dbReference>
<evidence type="ECO:0000256" key="3">
    <source>
        <dbReference type="ARBA" id="ARBA00022630"/>
    </source>
</evidence>
<keyword evidence="5" id="KW-0560">Oxidoreductase</keyword>
<dbReference type="Gene3D" id="3.40.462.20">
    <property type="match status" value="1"/>
</dbReference>
<gene>
    <name evidence="7" type="ORF">NIES2135_21590</name>
</gene>
<proteinExistence type="inferred from homology"/>
<dbReference type="GO" id="GO:0071949">
    <property type="term" value="F:FAD binding"/>
    <property type="evidence" value="ECO:0007669"/>
    <property type="project" value="InterPro"/>
</dbReference>
<evidence type="ECO:0000256" key="1">
    <source>
        <dbReference type="ARBA" id="ARBA00001974"/>
    </source>
</evidence>
<evidence type="ECO:0000256" key="5">
    <source>
        <dbReference type="ARBA" id="ARBA00023002"/>
    </source>
</evidence>
<name>A0A1Z4JF17_LEPBY</name>
<keyword evidence="4" id="KW-0274">FAD</keyword>
<comment type="cofactor">
    <cofactor evidence="1">
        <name>FAD</name>
        <dbReference type="ChEBI" id="CHEBI:57692"/>
    </cofactor>
</comment>
<dbReference type="AlphaFoldDB" id="A0A1Z4JF17"/>
<sequence>MAELTGKVIYAGEAGYEDARLNFNARFAASPLLIVFCQSVQDVVNAVNWAQMSGVPVRVRSGRHSYEAFSVADDALIIDLNDMEQIRFDRTTGQATIQAGAELVAIYETLAAEGVTIPGGSCATVGITGLTLGGGYGLLARWKGLTCDSLQAVEMVTAKGKLIVADATQNADLFWALRGGGGGNFGIVTALKFQTHAIDKVTIYQLKWDATEIERVIQQWQAFAPDSDDRHTSILKLTPGNSVYIVGQFVGTEAELRTVLAPLFAIAPKETEIETLPYLEAVYAFAGLKPDYPKRLAHWHGSQTKFKNASDYVVRPLNAEGIATVVKFLKQAPSRNVVLQFDSYGGAIAKIPPDATAFCHRQVKWNIQYQAYWTKPQEQAAHINWVQNFRSAMQPYVTGGCYVNYCDRSIKNWQTAYYGGNWQRLKRVKQQYDPGNFFSFEQSIPANTGGRGLA</sequence>
<dbReference type="Pfam" id="PF01565">
    <property type="entry name" value="FAD_binding_4"/>
    <property type="match status" value="1"/>
</dbReference>
<dbReference type="PROSITE" id="PS51387">
    <property type="entry name" value="FAD_PCMH"/>
    <property type="match status" value="1"/>
</dbReference>